<evidence type="ECO:0000256" key="5">
    <source>
        <dbReference type="ARBA" id="ARBA00022989"/>
    </source>
</evidence>
<feature type="transmembrane region" description="Helical" evidence="7">
    <location>
        <begin position="307"/>
        <end position="332"/>
    </location>
</feature>
<dbReference type="EMBL" id="FUYQ01000022">
    <property type="protein sequence ID" value="SKB76306.1"/>
    <property type="molecule type" value="Genomic_DNA"/>
</dbReference>
<dbReference type="RefSeq" id="WP_079684093.1">
    <property type="nucleotide sequence ID" value="NZ_FUYQ01000022.1"/>
</dbReference>
<gene>
    <name evidence="9" type="ORF">SAMN05660349_02674</name>
</gene>
<keyword evidence="5 7" id="KW-1133">Transmembrane helix</keyword>
<evidence type="ECO:0000256" key="2">
    <source>
        <dbReference type="ARBA" id="ARBA00022448"/>
    </source>
</evidence>
<proteinExistence type="predicted"/>
<dbReference type="InterPro" id="IPR020846">
    <property type="entry name" value="MFS_dom"/>
</dbReference>
<keyword evidence="10" id="KW-1185">Reference proteome</keyword>
<dbReference type="Gene3D" id="1.20.1250.20">
    <property type="entry name" value="MFS general substrate transporter like domains"/>
    <property type="match status" value="1"/>
</dbReference>
<evidence type="ECO:0000259" key="8">
    <source>
        <dbReference type="PROSITE" id="PS50850"/>
    </source>
</evidence>
<dbReference type="GO" id="GO:0005886">
    <property type="term" value="C:plasma membrane"/>
    <property type="evidence" value="ECO:0007669"/>
    <property type="project" value="UniProtKB-SubCell"/>
</dbReference>
<feature type="transmembrane region" description="Helical" evidence="7">
    <location>
        <begin position="344"/>
        <end position="366"/>
    </location>
</feature>
<dbReference type="Pfam" id="PF07690">
    <property type="entry name" value="MFS_1"/>
    <property type="match status" value="1"/>
</dbReference>
<dbReference type="CDD" id="cd06173">
    <property type="entry name" value="MFS_MefA_like"/>
    <property type="match status" value="1"/>
</dbReference>
<evidence type="ECO:0000256" key="1">
    <source>
        <dbReference type="ARBA" id="ARBA00004651"/>
    </source>
</evidence>
<keyword evidence="4 7" id="KW-0812">Transmembrane</keyword>
<dbReference type="InterPro" id="IPR036259">
    <property type="entry name" value="MFS_trans_sf"/>
</dbReference>
<accession>A0A1T5DXL0</accession>
<feature type="transmembrane region" description="Helical" evidence="7">
    <location>
        <begin position="254"/>
        <end position="275"/>
    </location>
</feature>
<dbReference type="Proteomes" id="UP000190852">
    <property type="component" value="Unassembled WGS sequence"/>
</dbReference>
<dbReference type="InterPro" id="IPR011701">
    <property type="entry name" value="MFS"/>
</dbReference>
<evidence type="ECO:0000313" key="10">
    <source>
        <dbReference type="Proteomes" id="UP000190852"/>
    </source>
</evidence>
<dbReference type="SUPFAM" id="SSF103473">
    <property type="entry name" value="MFS general substrate transporter"/>
    <property type="match status" value="1"/>
</dbReference>
<evidence type="ECO:0000313" key="9">
    <source>
        <dbReference type="EMBL" id="SKB76306.1"/>
    </source>
</evidence>
<dbReference type="PANTHER" id="PTHR43266">
    <property type="entry name" value="MACROLIDE-EFFLUX PROTEIN"/>
    <property type="match status" value="1"/>
</dbReference>
<organism evidence="9 10">
    <name type="scientific">Parabacteroides chartae</name>
    <dbReference type="NCBI Taxonomy" id="1037355"/>
    <lineage>
        <taxon>Bacteria</taxon>
        <taxon>Pseudomonadati</taxon>
        <taxon>Bacteroidota</taxon>
        <taxon>Bacteroidia</taxon>
        <taxon>Bacteroidales</taxon>
        <taxon>Tannerellaceae</taxon>
        <taxon>Parabacteroides</taxon>
    </lineage>
</organism>
<dbReference type="GO" id="GO:0022857">
    <property type="term" value="F:transmembrane transporter activity"/>
    <property type="evidence" value="ECO:0007669"/>
    <property type="project" value="InterPro"/>
</dbReference>
<reference evidence="10" key="1">
    <citation type="submission" date="2017-02" db="EMBL/GenBank/DDBJ databases">
        <authorList>
            <person name="Varghese N."/>
            <person name="Submissions S."/>
        </authorList>
    </citation>
    <scope>NUCLEOTIDE SEQUENCE [LARGE SCALE GENOMIC DNA]</scope>
    <source>
        <strain evidence="10">DSM 24967</strain>
    </source>
</reference>
<feature type="transmembrane region" description="Helical" evidence="7">
    <location>
        <begin position="45"/>
        <end position="65"/>
    </location>
</feature>
<feature type="transmembrane region" description="Helical" evidence="7">
    <location>
        <begin position="372"/>
        <end position="392"/>
    </location>
</feature>
<comment type="subcellular location">
    <subcellularLocation>
        <location evidence="1">Cell membrane</location>
        <topology evidence="1">Multi-pass membrane protein</topology>
    </subcellularLocation>
</comment>
<feature type="domain" description="Major facilitator superfamily (MFS) profile" evidence="8">
    <location>
        <begin position="7"/>
        <end position="398"/>
    </location>
</feature>
<evidence type="ECO:0000256" key="7">
    <source>
        <dbReference type="SAM" id="Phobius"/>
    </source>
</evidence>
<keyword evidence="6 7" id="KW-0472">Membrane</keyword>
<protein>
    <submittedName>
        <fullName evidence="9">MFS transporter, DHA3 family, macrolide efflux protein</fullName>
    </submittedName>
</protein>
<sequence length="406" mass="44593">MDSWKKKFAVIWSGQLFSILSSAIVQFAIVLWLSFETKSAEVLSFAMIAALLPQTLIGPFVGVFVDRWSRKRTMILADTFVAFCSAVLALLFYLDCVEIWHIYVLLAFRSVGSAFHNPAMEASVPLLAPESELLRVSGINQVIYSICNIAGPALGAVFMTSFDMTYVLMFDVAGALIACTSLLFVVIPNPGKKAEDEDRHVLREMKEGFNVVYRQPGLKWMMMLSIIVTFFLMPVATLFPLMTLNHFNGNAFEMSLVEVIWGVGMLLGGGILSVWKFKGRKTILINASYVVLGLTFLFSGVLPHSGFIYFVILTAIAGVSAPFFHGPFTSLLQIYIHSSYLGRVFSLLGSASMLPSMIGLAATGYIADTIGVANSFIISGAVITLVGLYSFFVKPIRLLEEGTRNL</sequence>
<dbReference type="PROSITE" id="PS50850">
    <property type="entry name" value="MFS"/>
    <property type="match status" value="1"/>
</dbReference>
<evidence type="ECO:0000256" key="3">
    <source>
        <dbReference type="ARBA" id="ARBA00022475"/>
    </source>
</evidence>
<keyword evidence="2" id="KW-0813">Transport</keyword>
<dbReference type="AlphaFoldDB" id="A0A1T5DXL0"/>
<feature type="transmembrane region" description="Helical" evidence="7">
    <location>
        <begin position="166"/>
        <end position="187"/>
    </location>
</feature>
<feature type="transmembrane region" description="Helical" evidence="7">
    <location>
        <begin position="12"/>
        <end position="33"/>
    </location>
</feature>
<feature type="transmembrane region" description="Helical" evidence="7">
    <location>
        <begin position="282"/>
        <end position="301"/>
    </location>
</feature>
<name>A0A1T5DXL0_9BACT</name>
<dbReference type="PANTHER" id="PTHR43266:SF10">
    <property type="entry name" value="BACILYSIN EXPORTER BACE-RELATED"/>
    <property type="match status" value="1"/>
</dbReference>
<evidence type="ECO:0000256" key="4">
    <source>
        <dbReference type="ARBA" id="ARBA00022692"/>
    </source>
</evidence>
<feature type="transmembrane region" description="Helical" evidence="7">
    <location>
        <begin position="220"/>
        <end position="242"/>
    </location>
</feature>
<keyword evidence="3" id="KW-1003">Cell membrane</keyword>
<evidence type="ECO:0000256" key="6">
    <source>
        <dbReference type="ARBA" id="ARBA00023136"/>
    </source>
</evidence>